<evidence type="ECO:0000256" key="2">
    <source>
        <dbReference type="ARBA" id="ARBA00022490"/>
    </source>
</evidence>
<dbReference type="PANTHER" id="PTHR43134">
    <property type="entry name" value="SIGNAL RECOGNITION PARTICLE RECEPTOR SUBUNIT ALPHA"/>
    <property type="match status" value="1"/>
</dbReference>
<dbReference type="EMBL" id="LMAZ01000009">
    <property type="protein sequence ID" value="RGP52843.1"/>
    <property type="molecule type" value="Genomic_DNA"/>
</dbReference>
<feature type="region of interest" description="Disordered" evidence="11">
    <location>
        <begin position="1"/>
        <end position="55"/>
    </location>
</feature>
<dbReference type="InterPro" id="IPR000897">
    <property type="entry name" value="SRP54_GTPase_dom"/>
</dbReference>
<evidence type="ECO:0000256" key="4">
    <source>
        <dbReference type="ARBA" id="ARBA00022801"/>
    </source>
</evidence>
<comment type="similarity">
    <text evidence="10">Belongs to the GTP-binding SRP family. FtsY subfamily.</text>
</comment>
<evidence type="ECO:0000256" key="11">
    <source>
        <dbReference type="SAM" id="MobiDB-lite"/>
    </source>
</evidence>
<evidence type="ECO:0000256" key="7">
    <source>
        <dbReference type="ARBA" id="ARBA00023170"/>
    </source>
</evidence>
<sequence length="400" mass="42756">MFGSKDKPQDTDTQDNSKAEKKGLFGWARRKDKPADAPAQTDAPAPLSGDLNTIEGREAAAREAAASLFSELGQQAPAEPPAEAVEPAVQPESGGFFSRMRQGLSKTSANLGEGMANLFLGEKEIDDELLEEMETRLLMADVGIEATTMIMETLQQRVTRRQVASRKALYRALQDELEALLAHVAKPLDIDTSKKPYVILVVGVNGVGKTTTIGKLAKRLQGEGKQVMLAAGDTFRAAAVEQLQVWGERNKIGVIAQHTGSDSASVIFDGLQAAKARGADVLIADTAGRLHNKDHLMDELAKVKRVMAKLDADAPHEVMLVLDAGTGQNAISQTKLFDQAVGLTGLTLTKLDGTAKGGVIFALAKQFGLPIRFIGVGEQIDDLRPFTASDFVAALFGQKP</sequence>
<dbReference type="InterPro" id="IPR036225">
    <property type="entry name" value="SRP/SRP_N"/>
</dbReference>
<evidence type="ECO:0000313" key="13">
    <source>
        <dbReference type="EMBL" id="RGP52843.1"/>
    </source>
</evidence>
<keyword evidence="1 10" id="KW-1003">Cell membrane</keyword>
<dbReference type="InterPro" id="IPR042101">
    <property type="entry name" value="SRP54_N_sf"/>
</dbReference>
<reference evidence="13 14" key="1">
    <citation type="journal article" date="2018" name="Syst. Appl. Microbiol.">
        <title>Pseudomonas gallaeciensis sp. nov., isolated from crude-oil-contaminated intertidal sand samples after the Prestige oil spill.</title>
        <authorList>
            <person name="Mulet M."/>
            <person name="Sanchez D."/>
            <person name="Rodriguez A.C."/>
            <person name="Nogales B."/>
            <person name="Bosch R."/>
            <person name="Busquets A."/>
            <person name="Gomila M."/>
            <person name="Lalucat J."/>
            <person name="Garcia-Valdes E."/>
        </authorList>
    </citation>
    <scope>NUCLEOTIDE SEQUENCE [LARGE SCALE GENOMIC DNA]</scope>
    <source>
        <strain evidence="13 14">V113</strain>
    </source>
</reference>
<organism evidence="13 14">
    <name type="scientific">Pseudomonas abyssi</name>
    <dbReference type="NCBI Taxonomy" id="170540"/>
    <lineage>
        <taxon>Bacteria</taxon>
        <taxon>Pseudomonadati</taxon>
        <taxon>Pseudomonadota</taxon>
        <taxon>Gammaproteobacteria</taxon>
        <taxon>Pseudomonadales</taxon>
        <taxon>Pseudomonadaceae</taxon>
        <taxon>Pseudomonas</taxon>
    </lineage>
</organism>
<dbReference type="Proteomes" id="UP000265411">
    <property type="component" value="Unassembled WGS sequence"/>
</dbReference>
<dbReference type="AlphaFoldDB" id="A0A395QYB0"/>
<evidence type="ECO:0000256" key="10">
    <source>
        <dbReference type="HAMAP-Rule" id="MF_00920"/>
    </source>
</evidence>
<dbReference type="RefSeq" id="WP_118131823.1">
    <property type="nucleotide sequence ID" value="NZ_LMAZ01000009.1"/>
</dbReference>
<dbReference type="HAMAP" id="MF_00920">
    <property type="entry name" value="FtsY"/>
    <property type="match status" value="1"/>
</dbReference>
<dbReference type="CDD" id="cd17874">
    <property type="entry name" value="FtsY"/>
    <property type="match status" value="1"/>
</dbReference>
<dbReference type="Gene3D" id="3.40.50.300">
    <property type="entry name" value="P-loop containing nucleotide triphosphate hydrolases"/>
    <property type="match status" value="1"/>
</dbReference>
<evidence type="ECO:0000256" key="1">
    <source>
        <dbReference type="ARBA" id="ARBA00022475"/>
    </source>
</evidence>
<dbReference type="InterPro" id="IPR004390">
    <property type="entry name" value="SR_rcpt_FtsY"/>
</dbReference>
<dbReference type="Pfam" id="PF02881">
    <property type="entry name" value="SRP54_N"/>
    <property type="match status" value="1"/>
</dbReference>
<dbReference type="SUPFAM" id="SSF47364">
    <property type="entry name" value="Domain of the SRP/SRP receptor G-proteins"/>
    <property type="match status" value="1"/>
</dbReference>
<dbReference type="Pfam" id="PF00448">
    <property type="entry name" value="SRP54"/>
    <property type="match status" value="1"/>
</dbReference>
<dbReference type="SMART" id="SM00382">
    <property type="entry name" value="AAA"/>
    <property type="match status" value="1"/>
</dbReference>
<dbReference type="GO" id="GO:0005737">
    <property type="term" value="C:cytoplasm"/>
    <property type="evidence" value="ECO:0007669"/>
    <property type="project" value="UniProtKB-SubCell"/>
</dbReference>
<comment type="subcellular location">
    <subcellularLocation>
        <location evidence="10">Cell membrane</location>
        <topology evidence="10">Peripheral membrane protein</topology>
        <orientation evidence="10">Cytoplasmic side</orientation>
    </subcellularLocation>
    <subcellularLocation>
        <location evidence="10">Cytoplasm</location>
    </subcellularLocation>
</comment>
<keyword evidence="2 10" id="KW-0963">Cytoplasm</keyword>
<feature type="binding site" evidence="10">
    <location>
        <begin position="203"/>
        <end position="210"/>
    </location>
    <ligand>
        <name>GTP</name>
        <dbReference type="ChEBI" id="CHEBI:37565"/>
    </ligand>
</feature>
<keyword evidence="7 10" id="KW-0675">Receptor</keyword>
<dbReference type="OrthoDB" id="9804720at2"/>
<evidence type="ECO:0000256" key="6">
    <source>
        <dbReference type="ARBA" id="ARBA00023136"/>
    </source>
</evidence>
<dbReference type="GO" id="GO:0006614">
    <property type="term" value="P:SRP-dependent cotranslational protein targeting to membrane"/>
    <property type="evidence" value="ECO:0007669"/>
    <property type="project" value="InterPro"/>
</dbReference>
<keyword evidence="5 10" id="KW-0342">GTP-binding</keyword>
<dbReference type="GO" id="GO:0005886">
    <property type="term" value="C:plasma membrane"/>
    <property type="evidence" value="ECO:0007669"/>
    <property type="project" value="UniProtKB-SubCell"/>
</dbReference>
<feature type="compositionally biased region" description="Basic and acidic residues" evidence="11">
    <location>
        <begin position="1"/>
        <end position="23"/>
    </location>
</feature>
<dbReference type="GO" id="GO:0005047">
    <property type="term" value="F:signal recognition particle binding"/>
    <property type="evidence" value="ECO:0007669"/>
    <property type="project" value="TreeGrafter"/>
</dbReference>
<proteinExistence type="inferred from homology"/>
<feature type="domain" description="SRP54-type proteins GTP-binding" evidence="12">
    <location>
        <begin position="370"/>
        <end position="383"/>
    </location>
</feature>
<dbReference type="InterPro" id="IPR027417">
    <property type="entry name" value="P-loop_NTPase"/>
</dbReference>
<accession>A0A395QYB0</accession>
<keyword evidence="6 10" id="KW-0472">Membrane</keyword>
<evidence type="ECO:0000256" key="5">
    <source>
        <dbReference type="ARBA" id="ARBA00023134"/>
    </source>
</evidence>
<keyword evidence="3 10" id="KW-0547">Nucleotide-binding</keyword>
<dbReference type="EC" id="3.6.5.4" evidence="10"/>
<dbReference type="InterPro" id="IPR013822">
    <property type="entry name" value="Signal_recog_particl_SRP54_hlx"/>
</dbReference>
<comment type="subunit">
    <text evidence="10">Part of the signal recognition particle protein translocation system, which is composed of SRP and FtsY. SRP is a ribonucleoprotein composed of Ffh and a 4.5S RNA molecule.</text>
</comment>
<dbReference type="PROSITE" id="PS00300">
    <property type="entry name" value="SRP54"/>
    <property type="match status" value="1"/>
</dbReference>
<protein>
    <recommendedName>
        <fullName evidence="10">Signal recognition particle receptor FtsY</fullName>
        <shortName evidence="10">SRP receptor</shortName>
        <ecNumber evidence="10">3.6.5.4</ecNumber>
    </recommendedName>
</protein>
<dbReference type="InterPro" id="IPR003593">
    <property type="entry name" value="AAA+_ATPase"/>
</dbReference>
<dbReference type="GO" id="GO:0005525">
    <property type="term" value="F:GTP binding"/>
    <property type="evidence" value="ECO:0007669"/>
    <property type="project" value="UniProtKB-UniRule"/>
</dbReference>
<dbReference type="FunFam" id="3.40.50.300:FF:000053">
    <property type="entry name" value="Signal recognition particle receptor FtsY"/>
    <property type="match status" value="1"/>
</dbReference>
<dbReference type="FunFam" id="1.20.120.140:FF:000002">
    <property type="entry name" value="Signal recognition particle receptor FtsY"/>
    <property type="match status" value="1"/>
</dbReference>
<feature type="compositionally biased region" description="Low complexity" evidence="11">
    <location>
        <begin position="36"/>
        <end position="46"/>
    </location>
</feature>
<dbReference type="NCBIfam" id="TIGR00064">
    <property type="entry name" value="ftsY"/>
    <property type="match status" value="1"/>
</dbReference>
<dbReference type="PANTHER" id="PTHR43134:SF1">
    <property type="entry name" value="SIGNAL RECOGNITION PARTICLE RECEPTOR SUBUNIT ALPHA"/>
    <property type="match status" value="1"/>
</dbReference>
<feature type="binding site" evidence="10">
    <location>
        <begin position="285"/>
        <end position="289"/>
    </location>
    <ligand>
        <name>GTP</name>
        <dbReference type="ChEBI" id="CHEBI:37565"/>
    </ligand>
</feature>
<comment type="catalytic activity">
    <reaction evidence="8 10">
        <text>GTP + H2O = GDP + phosphate + H(+)</text>
        <dbReference type="Rhea" id="RHEA:19669"/>
        <dbReference type="ChEBI" id="CHEBI:15377"/>
        <dbReference type="ChEBI" id="CHEBI:15378"/>
        <dbReference type="ChEBI" id="CHEBI:37565"/>
        <dbReference type="ChEBI" id="CHEBI:43474"/>
        <dbReference type="ChEBI" id="CHEBI:58189"/>
        <dbReference type="EC" id="3.6.5.4"/>
    </reaction>
</comment>
<dbReference type="Gene3D" id="1.20.120.140">
    <property type="entry name" value="Signal recognition particle SRP54, nucleotide-binding domain"/>
    <property type="match status" value="1"/>
</dbReference>
<gene>
    <name evidence="10" type="primary">ftsY</name>
    <name evidence="13" type="ORF">ASB58_17670</name>
</gene>
<comment type="caution">
    <text evidence="13">The sequence shown here is derived from an EMBL/GenBank/DDBJ whole genome shotgun (WGS) entry which is preliminary data.</text>
</comment>
<dbReference type="GO" id="GO:0003924">
    <property type="term" value="F:GTPase activity"/>
    <property type="evidence" value="ECO:0007669"/>
    <property type="project" value="UniProtKB-UniRule"/>
</dbReference>
<evidence type="ECO:0000259" key="12">
    <source>
        <dbReference type="PROSITE" id="PS00300"/>
    </source>
</evidence>
<evidence type="ECO:0000256" key="3">
    <source>
        <dbReference type="ARBA" id="ARBA00022741"/>
    </source>
</evidence>
<comment type="function">
    <text evidence="9 10">Involved in targeting and insertion of nascent membrane proteins into the cytoplasmic membrane. Acts as a receptor for the complex formed by the signal recognition particle (SRP) and the ribosome-nascent chain (RNC). Interaction with SRP-RNC leads to the transfer of the RNC complex to the Sec translocase for insertion into the membrane, the hydrolysis of GTP by both Ffh and FtsY, and the dissociation of the SRP-FtsY complex into the individual components.</text>
</comment>
<evidence type="ECO:0000256" key="9">
    <source>
        <dbReference type="ARBA" id="ARBA00053570"/>
    </source>
</evidence>
<feature type="binding site" evidence="10">
    <location>
        <begin position="349"/>
        <end position="352"/>
    </location>
    <ligand>
        <name>GTP</name>
        <dbReference type="ChEBI" id="CHEBI:37565"/>
    </ligand>
</feature>
<dbReference type="SMART" id="SM00963">
    <property type="entry name" value="SRP54_N"/>
    <property type="match status" value="1"/>
</dbReference>
<name>A0A395QYB0_9PSED</name>
<dbReference type="SMART" id="SM00962">
    <property type="entry name" value="SRP54"/>
    <property type="match status" value="1"/>
</dbReference>
<dbReference type="SUPFAM" id="SSF52540">
    <property type="entry name" value="P-loop containing nucleoside triphosphate hydrolases"/>
    <property type="match status" value="1"/>
</dbReference>
<evidence type="ECO:0000256" key="8">
    <source>
        <dbReference type="ARBA" id="ARBA00048027"/>
    </source>
</evidence>
<keyword evidence="14" id="KW-1185">Reference proteome</keyword>
<evidence type="ECO:0000313" key="14">
    <source>
        <dbReference type="Proteomes" id="UP000265411"/>
    </source>
</evidence>
<keyword evidence="4 10" id="KW-0378">Hydrolase</keyword>